<name>A0A1I5AUM4_9MICO</name>
<evidence type="ECO:0000256" key="1">
    <source>
        <dbReference type="SAM" id="MobiDB-lite"/>
    </source>
</evidence>
<keyword evidence="3" id="KW-1185">Reference proteome</keyword>
<dbReference type="RefSeq" id="WP_090710283.1">
    <property type="nucleotide sequence ID" value="NZ_FOVM01000004.1"/>
</dbReference>
<feature type="region of interest" description="Disordered" evidence="1">
    <location>
        <begin position="143"/>
        <end position="190"/>
    </location>
</feature>
<dbReference type="OrthoDB" id="5084082at2"/>
<evidence type="ECO:0000313" key="3">
    <source>
        <dbReference type="Proteomes" id="UP000198867"/>
    </source>
</evidence>
<dbReference type="AlphaFoldDB" id="A0A1I5AUM4"/>
<protein>
    <submittedName>
        <fullName evidence="2">Uncharacterized protein</fullName>
    </submittedName>
</protein>
<dbReference type="EMBL" id="FOVM01000004">
    <property type="protein sequence ID" value="SFN66111.1"/>
    <property type="molecule type" value="Genomic_DNA"/>
</dbReference>
<reference evidence="3" key="1">
    <citation type="submission" date="2016-10" db="EMBL/GenBank/DDBJ databases">
        <authorList>
            <person name="Varghese N."/>
            <person name="Submissions S."/>
        </authorList>
    </citation>
    <scope>NUCLEOTIDE SEQUENCE [LARGE SCALE GENOMIC DNA]</scope>
    <source>
        <strain evidence="3">CGMCC 1.11101</strain>
    </source>
</reference>
<feature type="compositionally biased region" description="Polar residues" evidence="1">
    <location>
        <begin position="143"/>
        <end position="168"/>
    </location>
</feature>
<gene>
    <name evidence="2" type="ORF">SAMN05216219_1548</name>
</gene>
<proteinExistence type="predicted"/>
<dbReference type="STRING" id="995034.SAMN05216219_1548"/>
<dbReference type="Proteomes" id="UP000198867">
    <property type="component" value="Unassembled WGS sequence"/>
</dbReference>
<organism evidence="2 3">
    <name type="scientific">Mycetocola miduiensis</name>
    <dbReference type="NCBI Taxonomy" id="995034"/>
    <lineage>
        <taxon>Bacteria</taxon>
        <taxon>Bacillati</taxon>
        <taxon>Actinomycetota</taxon>
        <taxon>Actinomycetes</taxon>
        <taxon>Micrococcales</taxon>
        <taxon>Microbacteriaceae</taxon>
        <taxon>Mycetocola</taxon>
    </lineage>
</organism>
<accession>A0A1I5AUM4</accession>
<sequence length="190" mass="20047">MITATQVGRDLHLTVENIPEPFIIKPLPGKVGVQVTDSYLNGAVGAAPDEEITDALMMCVDGAQFDPETGFYIPLPESERHVYNRISEELRLGEAESVLLPAFFWQTVLGIDGVTAFVEAGEGVAGGVKALWALVARLGLSPSRTSPSSALENLIQLQASSPSTSTPQGGAKPGKQPQDRQPAKPKPSAG</sequence>
<evidence type="ECO:0000313" key="2">
    <source>
        <dbReference type="EMBL" id="SFN66111.1"/>
    </source>
</evidence>